<dbReference type="AlphaFoldDB" id="A0A380T915"/>
<accession>A0A380T915</accession>
<protein>
    <submittedName>
        <fullName evidence="1">Uncharacterized protein</fullName>
    </submittedName>
</protein>
<proteinExistence type="predicted"/>
<organism evidence="1">
    <name type="scientific">metagenome</name>
    <dbReference type="NCBI Taxonomy" id="256318"/>
    <lineage>
        <taxon>unclassified sequences</taxon>
        <taxon>metagenomes</taxon>
    </lineage>
</organism>
<name>A0A380T915_9ZZZZ</name>
<evidence type="ECO:0000313" key="1">
    <source>
        <dbReference type="EMBL" id="SUS04641.1"/>
    </source>
</evidence>
<dbReference type="EMBL" id="UIDG01000043">
    <property type="protein sequence ID" value="SUS04641.1"/>
    <property type="molecule type" value="Genomic_DNA"/>
</dbReference>
<sequence>MNRVSEPLGDVVRFNMDARGTTILYIGWLARIKRFFLSKRTENWNSPWENVT</sequence>
<reference evidence="1" key="1">
    <citation type="submission" date="2018-07" db="EMBL/GenBank/DDBJ databases">
        <authorList>
            <person name="Quirk P.G."/>
            <person name="Krulwich T.A."/>
        </authorList>
    </citation>
    <scope>NUCLEOTIDE SEQUENCE</scope>
</reference>
<gene>
    <name evidence="1" type="ORF">DF3PB_1370009</name>
</gene>